<proteinExistence type="predicted"/>
<dbReference type="EMBL" id="JACXVP010000010">
    <property type="protein sequence ID" value="KAG5579868.1"/>
    <property type="molecule type" value="Genomic_DNA"/>
</dbReference>
<reference evidence="1 2" key="1">
    <citation type="submission" date="2020-09" db="EMBL/GenBank/DDBJ databases">
        <title>De no assembly of potato wild relative species, Solanum commersonii.</title>
        <authorList>
            <person name="Cho K."/>
        </authorList>
    </citation>
    <scope>NUCLEOTIDE SEQUENCE [LARGE SCALE GENOMIC DNA]</scope>
    <source>
        <strain evidence="1">LZ3.2</strain>
        <tissue evidence="1">Leaf</tissue>
    </source>
</reference>
<dbReference type="Proteomes" id="UP000824120">
    <property type="component" value="Chromosome 10"/>
</dbReference>
<evidence type="ECO:0000313" key="2">
    <source>
        <dbReference type="Proteomes" id="UP000824120"/>
    </source>
</evidence>
<evidence type="ECO:0000313" key="1">
    <source>
        <dbReference type="EMBL" id="KAG5579868.1"/>
    </source>
</evidence>
<sequence>MGHSRRSSPGSPLFTVKWLSAPPFFNSQAQEIDYEVEESYNRGYHSCKTTLGSRVVIRAGRREEEAITTGRDEGPVAFFISLALSPSSAFRLGSALGARSRHFEMSTERAERRVVSVPVCHLVKEGLTSTRLRVVILVDITQTPLPRLMTLAQSLNRCCHSRGLHQPFSEIEKEEKFIQERKELLIRFWKKLPTETPLREAELRLKALREEQNSLAREMTLKHRGNGSECNSTGGIIRGAQG</sequence>
<accession>A0A9J5WXR7</accession>
<keyword evidence="2" id="KW-1185">Reference proteome</keyword>
<name>A0A9J5WXR7_SOLCO</name>
<comment type="caution">
    <text evidence="1">The sequence shown here is derived from an EMBL/GenBank/DDBJ whole genome shotgun (WGS) entry which is preliminary data.</text>
</comment>
<dbReference type="AlphaFoldDB" id="A0A9J5WXR7"/>
<protein>
    <submittedName>
        <fullName evidence="1">Uncharacterized protein</fullName>
    </submittedName>
</protein>
<gene>
    <name evidence="1" type="ORF">H5410_050495</name>
</gene>
<organism evidence="1 2">
    <name type="scientific">Solanum commersonii</name>
    <name type="common">Commerson's wild potato</name>
    <name type="synonym">Commerson's nightshade</name>
    <dbReference type="NCBI Taxonomy" id="4109"/>
    <lineage>
        <taxon>Eukaryota</taxon>
        <taxon>Viridiplantae</taxon>
        <taxon>Streptophyta</taxon>
        <taxon>Embryophyta</taxon>
        <taxon>Tracheophyta</taxon>
        <taxon>Spermatophyta</taxon>
        <taxon>Magnoliopsida</taxon>
        <taxon>eudicotyledons</taxon>
        <taxon>Gunneridae</taxon>
        <taxon>Pentapetalae</taxon>
        <taxon>asterids</taxon>
        <taxon>lamiids</taxon>
        <taxon>Solanales</taxon>
        <taxon>Solanaceae</taxon>
        <taxon>Solanoideae</taxon>
        <taxon>Solaneae</taxon>
        <taxon>Solanum</taxon>
    </lineage>
</organism>
<dbReference type="OrthoDB" id="10380826at2759"/>